<dbReference type="AlphaFoldDB" id="Q53M94"/>
<organism evidence="2">
    <name type="scientific">Oryza sativa subsp. japonica</name>
    <name type="common">Rice</name>
    <dbReference type="NCBI Taxonomy" id="39947"/>
    <lineage>
        <taxon>Eukaryota</taxon>
        <taxon>Viridiplantae</taxon>
        <taxon>Streptophyta</taxon>
        <taxon>Embryophyta</taxon>
        <taxon>Tracheophyta</taxon>
        <taxon>Spermatophyta</taxon>
        <taxon>Magnoliopsida</taxon>
        <taxon>Liliopsida</taxon>
        <taxon>Poales</taxon>
        <taxon>Poaceae</taxon>
        <taxon>BOP clade</taxon>
        <taxon>Oryzoideae</taxon>
        <taxon>Oryzeae</taxon>
        <taxon>Oryzinae</taxon>
        <taxon>Oryza</taxon>
        <taxon>Oryza sativa</taxon>
    </lineage>
</organism>
<dbReference type="PANTHER" id="PTHR31635">
    <property type="entry name" value="REVERSE TRANSCRIPTASE DOMAIN-CONTAINING PROTEIN-RELATED"/>
    <property type="match status" value="1"/>
</dbReference>
<gene>
    <name evidence="2" type="ordered locus">LOC_Os11g20650</name>
</gene>
<dbReference type="SUPFAM" id="SSF56672">
    <property type="entry name" value="DNA/RNA polymerases"/>
    <property type="match status" value="1"/>
</dbReference>
<feature type="domain" description="Reverse transcriptase" evidence="1">
    <location>
        <begin position="1"/>
        <end position="209"/>
    </location>
</feature>
<reference evidence="2" key="2">
    <citation type="submission" date="2005-04" db="EMBL/GenBank/DDBJ databases">
        <authorList>
            <person name="Buell C.R."/>
            <person name="Wing R.A."/>
            <person name="McCombie W.A."/>
            <person name="Ouyang S."/>
        </authorList>
    </citation>
    <scope>NUCLEOTIDE SEQUENCE</scope>
</reference>
<dbReference type="Pfam" id="PF00078">
    <property type="entry name" value="RVT_1"/>
    <property type="match status" value="1"/>
</dbReference>
<accession>Q53M94</accession>
<dbReference type="PANTHER" id="PTHR31635:SF196">
    <property type="entry name" value="REVERSE TRANSCRIPTASE DOMAIN-CONTAINING PROTEIN-RELATED"/>
    <property type="match status" value="1"/>
</dbReference>
<protein>
    <submittedName>
        <fullName evidence="2">Retrotransposon protein, putative, LINE subclass</fullName>
    </submittedName>
</protein>
<evidence type="ECO:0000313" key="2">
    <source>
        <dbReference type="EMBL" id="ABA92909.1"/>
    </source>
</evidence>
<dbReference type="EMBL" id="DP000010">
    <property type="protein sequence ID" value="ABA92909.1"/>
    <property type="molecule type" value="Genomic_DNA"/>
</dbReference>
<evidence type="ECO:0000259" key="1">
    <source>
        <dbReference type="PROSITE" id="PS50878"/>
    </source>
</evidence>
<name>Q53M94_ORYSJ</name>
<sequence>MGWILNGLTFVMGPLKMLKLNGVPHMAASSKEKRHSLHQGGHIEGLLETLQNLGFGQKWGNWISNLLGTSSSRVLLNGIPGEHINHACGLRQGDPLSPTLFILVMEPLQQIIKKEEESFVITNLPQRQARFRCSLYADDVALFMAPSQNDLQALKKILSLFAQISGLHTNLTKTEIFPISCSGIDVEGLLPSFTGSLKSFPCKYLSLPLHFKKIRKLDLQPLIDKVGGGSYSRVERMFLHSYRPQGLGEINSLSYANLPHICHSF</sequence>
<reference evidence="2" key="3">
    <citation type="submission" date="2006-01" db="EMBL/GenBank/DDBJ databases">
        <authorList>
            <person name="Buell R."/>
        </authorList>
    </citation>
    <scope>NUCLEOTIDE SEQUENCE</scope>
</reference>
<dbReference type="InterPro" id="IPR043502">
    <property type="entry name" value="DNA/RNA_pol_sf"/>
</dbReference>
<dbReference type="PROSITE" id="PS50878">
    <property type="entry name" value="RT_POL"/>
    <property type="match status" value="1"/>
</dbReference>
<reference evidence="2" key="1">
    <citation type="journal article" date="2005" name="BMC Biol.">
        <title>The sequence of rice chromosomes 11 and 12, rich in disease resistance genes and recent gene duplications.</title>
        <authorList>
            <consortium name="The rice chromosomes 11 and 12 sequencing consortia"/>
        </authorList>
    </citation>
    <scope>NUCLEOTIDE SEQUENCE [LARGE SCALE GENOMIC DNA]</scope>
</reference>
<dbReference type="InterPro" id="IPR000477">
    <property type="entry name" value="RT_dom"/>
</dbReference>
<proteinExistence type="predicted"/>